<evidence type="ECO:0000256" key="1">
    <source>
        <dbReference type="SAM" id="Coils"/>
    </source>
</evidence>
<dbReference type="PANTHER" id="PTHR33499">
    <property type="entry name" value="OS12G0282400 PROTEIN-RELATED"/>
    <property type="match status" value="1"/>
</dbReference>
<gene>
    <name evidence="2" type="ORF">KY290_002584</name>
</gene>
<sequence length="611" mass="69063">MKPSKDENEVASRVKATTKYAYVAPGAVGKGRGRGLKSMLSLGVSRTDIPFSPSTNHVMQYNQFTETSVVAKGRGKGLRSMSNARGVRTMNKNYLSVDKGHIPSFSSTEELMQYIKTNSSSAQGKSQGLKSMCSIEDSENEERSFNQNARYVSQSMSRPSASQGWRTMNKKFLASEKEHKQANVPISLSTDDVMESTPTFETSFSQGLRTMNKKFLAFEKEHMQTDVAFSFSTDDVMESTPTFETSFSQGWRTTDKTALAHEKESLHSDIPISPIEQVKQSAQTAETSSCATGMDKKVRGSNKCKEVALLDIGQKLKVTFYNNRTVGKNSNLFSRHLGKIIRDRNICPLGVSSWKHIKEEKLNHMWAVVKDKFDSDDMNSHRDHVLGWMKELWNKWRGQLHASYVKGKPIQEALKNMPKGIEKKQWEWLVKEHFTSKDFQVRSNRNVVNRAKLKMLHHIGSKPIREIIYQKGGKDGNPPDLATIFYETRKKNNTLVDSETIEKHAQIQELVESEPSLSSIEIVEKCFGPQSRSHVFGFGGGVKARDLKGGASSKPELLAELRSTQKENQSLKDCISNFQNEMKELKQLKEFFLAQHPNFQPPIQENDYSDT</sequence>
<accession>A0ABQ7WRT4</accession>
<evidence type="ECO:0008006" key="4">
    <source>
        <dbReference type="Google" id="ProtNLM"/>
    </source>
</evidence>
<name>A0ABQ7WRT4_SOLTU</name>
<keyword evidence="3" id="KW-1185">Reference proteome</keyword>
<keyword evidence="1" id="KW-0175">Coiled coil</keyword>
<reference evidence="2 3" key="1">
    <citation type="journal article" date="2021" name="bioRxiv">
        <title>Chromosome-scale and haplotype-resolved genome assembly of a tetraploid potato cultivar.</title>
        <authorList>
            <person name="Sun H."/>
            <person name="Jiao W.-B."/>
            <person name="Krause K."/>
            <person name="Campoy J.A."/>
            <person name="Goel M."/>
            <person name="Folz-Donahue K."/>
            <person name="Kukat C."/>
            <person name="Huettel B."/>
            <person name="Schneeberger K."/>
        </authorList>
    </citation>
    <scope>NUCLEOTIDE SEQUENCE [LARGE SCALE GENOMIC DNA]</scope>
    <source>
        <strain evidence="2">SolTubOtavaFocal</strain>
        <tissue evidence="2">Leaves</tissue>
    </source>
</reference>
<dbReference type="InterPro" id="IPR004252">
    <property type="entry name" value="Probable_transposase_24"/>
</dbReference>
<feature type="coiled-coil region" evidence="1">
    <location>
        <begin position="561"/>
        <end position="595"/>
    </location>
</feature>
<proteinExistence type="predicted"/>
<evidence type="ECO:0000313" key="3">
    <source>
        <dbReference type="Proteomes" id="UP000826656"/>
    </source>
</evidence>
<dbReference type="PANTHER" id="PTHR33499:SF40">
    <property type="entry name" value="TRANSPOSASE-ASSOCIATED DOMAIN-CONTAINING PROTEIN"/>
    <property type="match status" value="1"/>
</dbReference>
<comment type="caution">
    <text evidence="2">The sequence shown here is derived from an EMBL/GenBank/DDBJ whole genome shotgun (WGS) entry which is preliminary data.</text>
</comment>
<protein>
    <recommendedName>
        <fullName evidence="4">Transposon protein, CACTA, En/Spm sub-class</fullName>
    </recommendedName>
</protein>
<dbReference type="EMBL" id="JAIVGD010000001">
    <property type="protein sequence ID" value="KAH0782986.1"/>
    <property type="molecule type" value="Genomic_DNA"/>
</dbReference>
<dbReference type="Proteomes" id="UP000826656">
    <property type="component" value="Unassembled WGS sequence"/>
</dbReference>
<evidence type="ECO:0000313" key="2">
    <source>
        <dbReference type="EMBL" id="KAH0782986.1"/>
    </source>
</evidence>
<organism evidence="2 3">
    <name type="scientific">Solanum tuberosum</name>
    <name type="common">Potato</name>
    <dbReference type="NCBI Taxonomy" id="4113"/>
    <lineage>
        <taxon>Eukaryota</taxon>
        <taxon>Viridiplantae</taxon>
        <taxon>Streptophyta</taxon>
        <taxon>Embryophyta</taxon>
        <taxon>Tracheophyta</taxon>
        <taxon>Spermatophyta</taxon>
        <taxon>Magnoliopsida</taxon>
        <taxon>eudicotyledons</taxon>
        <taxon>Gunneridae</taxon>
        <taxon>Pentapetalae</taxon>
        <taxon>asterids</taxon>
        <taxon>lamiids</taxon>
        <taxon>Solanales</taxon>
        <taxon>Solanaceae</taxon>
        <taxon>Solanoideae</taxon>
        <taxon>Solaneae</taxon>
        <taxon>Solanum</taxon>
    </lineage>
</organism>
<dbReference type="Pfam" id="PF03004">
    <property type="entry name" value="Transposase_24"/>
    <property type="match status" value="1"/>
</dbReference>